<organism evidence="1 2">
    <name type="scientific">Enterobacter cloacae</name>
    <dbReference type="NCBI Taxonomy" id="550"/>
    <lineage>
        <taxon>Bacteria</taxon>
        <taxon>Pseudomonadati</taxon>
        <taxon>Pseudomonadota</taxon>
        <taxon>Gammaproteobacteria</taxon>
        <taxon>Enterobacterales</taxon>
        <taxon>Enterobacteriaceae</taxon>
        <taxon>Enterobacter</taxon>
        <taxon>Enterobacter cloacae complex</taxon>
    </lineage>
</organism>
<proteinExistence type="predicted"/>
<dbReference type="EMBL" id="FJXR01000017">
    <property type="protein sequence ID" value="CZV66753.1"/>
    <property type="molecule type" value="Genomic_DNA"/>
</dbReference>
<evidence type="ECO:0000313" key="1">
    <source>
        <dbReference type="EMBL" id="CZV66753.1"/>
    </source>
</evidence>
<name>A0A157CZH8_ENTCL</name>
<dbReference type="RefSeq" id="WP_063144664.1">
    <property type="nucleotide sequence ID" value="NZ_FJXR01000017.1"/>
</dbReference>
<accession>A0A157CZH8</accession>
<dbReference type="SUPFAM" id="SSF46955">
    <property type="entry name" value="Putative DNA-binding domain"/>
    <property type="match status" value="1"/>
</dbReference>
<protein>
    <submittedName>
        <fullName evidence="1">Excisionase for prophage</fullName>
    </submittedName>
</protein>
<dbReference type="Proteomes" id="UP000076008">
    <property type="component" value="Unassembled WGS sequence"/>
</dbReference>
<gene>
    <name evidence="1" type="ORF">SAMEA2273318_02950</name>
</gene>
<dbReference type="Gene3D" id="1.10.1660.20">
    <property type="match status" value="1"/>
</dbReference>
<dbReference type="InterPro" id="IPR038137">
    <property type="entry name" value="Excisionase-like_sf"/>
</dbReference>
<dbReference type="InterPro" id="IPR009061">
    <property type="entry name" value="DNA-bd_dom_put_sf"/>
</dbReference>
<evidence type="ECO:0000313" key="2">
    <source>
        <dbReference type="Proteomes" id="UP000076008"/>
    </source>
</evidence>
<dbReference type="AlphaFoldDB" id="A0A157CZH8"/>
<reference evidence="1 2" key="1">
    <citation type="submission" date="2016-03" db="EMBL/GenBank/DDBJ databases">
        <authorList>
            <consortium name="Pathogen Informatics"/>
        </authorList>
    </citation>
    <scope>NUCLEOTIDE SEQUENCE [LARGE SCALE GENOMIC DNA]</scope>
    <source>
        <strain evidence="2">e1252</strain>
    </source>
</reference>
<sequence length="87" mass="9969">MREQYLIPLAEWKSGRFGFEITNTTLVKYGKLGYINPKPEKVRGRWCVDRSAIYVGPSASGVTPEIREDDDEELKEILNHVTKATKK</sequence>